<dbReference type="Proteomes" id="UP000183031">
    <property type="component" value="Unassembled WGS sequence"/>
</dbReference>
<dbReference type="PANTHER" id="PTHR48081">
    <property type="entry name" value="AB HYDROLASE SUPERFAMILY PROTEIN C4A8.06C"/>
    <property type="match status" value="1"/>
</dbReference>
<gene>
    <name evidence="3" type="ORF">SAMN02927935_01589</name>
</gene>
<sequence>MKPLAGSYDNGATVDNEAAILTSFQTRSASVYKQTRHENNIAYGNGERETFDWLYSAKPHQGTLIFIHGGYWQFCDKADFAFIAAGPLALGFDVVLVEYALAPAVDLDEICRQIGMALDAIQRRLPPHYAHPVYLCGHSAGGHLAALWQQHALVDAVFPISGLFELAPLQQSYVNRALQLSARQIETLSPARRLPRRGKPLTLYYGALELPELRGQSQHYHAALRQRGLPADLVAVPGANHFTILDALFAADGALLHQLNHHGNH</sequence>
<dbReference type="PANTHER" id="PTHR48081:SF33">
    <property type="entry name" value="KYNURENINE FORMAMIDASE"/>
    <property type="match status" value="1"/>
</dbReference>
<dbReference type="SUPFAM" id="SSF53474">
    <property type="entry name" value="alpha/beta-Hydrolases"/>
    <property type="match status" value="1"/>
</dbReference>
<protein>
    <submittedName>
        <fullName evidence="3">Acetyl esterase/lipase</fullName>
    </submittedName>
</protein>
<dbReference type="EMBL" id="FMUT01000004">
    <property type="protein sequence ID" value="SCY48194.1"/>
    <property type="molecule type" value="Genomic_DNA"/>
</dbReference>
<keyword evidence="4" id="KW-1185">Reference proteome</keyword>
<feature type="domain" description="Alpha/beta hydrolase fold-3" evidence="2">
    <location>
        <begin position="64"/>
        <end position="172"/>
    </location>
</feature>
<dbReference type="Pfam" id="PF07859">
    <property type="entry name" value="Abhydrolase_3"/>
    <property type="match status" value="1"/>
</dbReference>
<reference evidence="3 4" key="1">
    <citation type="submission" date="2016-10" db="EMBL/GenBank/DDBJ databases">
        <authorList>
            <person name="Varghese N."/>
            <person name="Submissions S."/>
        </authorList>
    </citation>
    <scope>NUCLEOTIDE SEQUENCE [LARGE SCALE GENOMIC DNA]</scope>
    <source>
        <strain evidence="3 4">CGMCC 1.6853</strain>
    </source>
</reference>
<evidence type="ECO:0000313" key="3">
    <source>
        <dbReference type="EMBL" id="SCY48194.1"/>
    </source>
</evidence>
<evidence type="ECO:0000256" key="1">
    <source>
        <dbReference type="ARBA" id="ARBA00022801"/>
    </source>
</evidence>
<comment type="caution">
    <text evidence="3">The sequence shown here is derived from an EMBL/GenBank/DDBJ whole genome shotgun (WGS) entry which is preliminary data.</text>
</comment>
<dbReference type="InterPro" id="IPR050300">
    <property type="entry name" value="GDXG_lipolytic_enzyme"/>
</dbReference>
<accession>A0A1G5G9M1</accession>
<dbReference type="InterPro" id="IPR013094">
    <property type="entry name" value="AB_hydrolase_3"/>
</dbReference>
<name>A0A1G5G9M1_9GAMM</name>
<organism evidence="3 4">
    <name type="scientific">Serratia nematodiphila</name>
    <dbReference type="NCBI Taxonomy" id="458197"/>
    <lineage>
        <taxon>Bacteria</taxon>
        <taxon>Pseudomonadati</taxon>
        <taxon>Pseudomonadota</taxon>
        <taxon>Gammaproteobacteria</taxon>
        <taxon>Enterobacterales</taxon>
        <taxon>Yersiniaceae</taxon>
        <taxon>Serratia</taxon>
    </lineage>
</organism>
<evidence type="ECO:0000259" key="2">
    <source>
        <dbReference type="Pfam" id="PF07859"/>
    </source>
</evidence>
<dbReference type="InterPro" id="IPR029058">
    <property type="entry name" value="AB_hydrolase_fold"/>
</dbReference>
<dbReference type="RefSeq" id="WP_033632681.1">
    <property type="nucleotide sequence ID" value="NZ_CBCSIN010000002.1"/>
</dbReference>
<dbReference type="Gene3D" id="3.40.50.1820">
    <property type="entry name" value="alpha/beta hydrolase"/>
    <property type="match status" value="1"/>
</dbReference>
<proteinExistence type="predicted"/>
<evidence type="ECO:0000313" key="4">
    <source>
        <dbReference type="Proteomes" id="UP000183031"/>
    </source>
</evidence>
<keyword evidence="1" id="KW-0378">Hydrolase</keyword>